<dbReference type="PANTHER" id="PTHR43649:SF32">
    <property type="entry name" value="SUGAR BINDING SECRETED PROTEIN"/>
    <property type="match status" value="1"/>
</dbReference>
<evidence type="ECO:0000313" key="2">
    <source>
        <dbReference type="Proteomes" id="UP000007882"/>
    </source>
</evidence>
<proteinExistence type="predicted"/>
<dbReference type="PANTHER" id="PTHR43649">
    <property type="entry name" value="ARABINOSE-BINDING PROTEIN-RELATED"/>
    <property type="match status" value="1"/>
</dbReference>
<dbReference type="AlphaFoldDB" id="I0HH61"/>
<evidence type="ECO:0000313" key="1">
    <source>
        <dbReference type="EMBL" id="BAL92348.1"/>
    </source>
</evidence>
<keyword evidence="2" id="KW-1185">Reference proteome</keyword>
<dbReference type="Pfam" id="PF13416">
    <property type="entry name" value="SBP_bac_8"/>
    <property type="match status" value="1"/>
</dbReference>
<accession>I0HH61</accession>
<dbReference type="EMBL" id="AP012319">
    <property type="protein sequence ID" value="BAL92348.1"/>
    <property type="molecule type" value="Genomic_DNA"/>
</dbReference>
<dbReference type="InterPro" id="IPR006059">
    <property type="entry name" value="SBP"/>
</dbReference>
<name>I0HH61_ACTM4</name>
<organism evidence="1 2">
    <name type="scientific">Actinoplanes missouriensis (strain ATCC 14538 / DSM 43046 / CBS 188.64 / JCM 3121 / NBRC 102363 / NCIMB 12654 / NRRL B-3342 / UNCC 431)</name>
    <dbReference type="NCBI Taxonomy" id="512565"/>
    <lineage>
        <taxon>Bacteria</taxon>
        <taxon>Bacillati</taxon>
        <taxon>Actinomycetota</taxon>
        <taxon>Actinomycetes</taxon>
        <taxon>Micromonosporales</taxon>
        <taxon>Micromonosporaceae</taxon>
        <taxon>Actinoplanes</taxon>
    </lineage>
</organism>
<dbReference type="InterPro" id="IPR050490">
    <property type="entry name" value="Bact_solute-bd_prot1"/>
</dbReference>
<dbReference type="eggNOG" id="COG1653">
    <property type="taxonomic scope" value="Bacteria"/>
</dbReference>
<protein>
    <submittedName>
        <fullName evidence="1">Putative cellobiose ABC transporter solute-binding protein</fullName>
    </submittedName>
</protein>
<dbReference type="Gene3D" id="3.40.190.10">
    <property type="entry name" value="Periplasmic binding protein-like II"/>
    <property type="match status" value="1"/>
</dbReference>
<dbReference type="KEGG" id="ams:AMIS_71280"/>
<reference evidence="1 2" key="1">
    <citation type="submission" date="2012-02" db="EMBL/GenBank/DDBJ databases">
        <title>Complete genome sequence of Actinoplanes missouriensis 431 (= NBRC 102363).</title>
        <authorList>
            <person name="Ohnishi Y."/>
            <person name="Ishikawa J."/>
            <person name="Sekine M."/>
            <person name="Hosoyama A."/>
            <person name="Harada T."/>
            <person name="Narita H."/>
            <person name="Hata T."/>
            <person name="Konno Y."/>
            <person name="Tutikane K."/>
            <person name="Fujita N."/>
            <person name="Horinouchi S."/>
            <person name="Hayakawa M."/>
        </authorList>
    </citation>
    <scope>NUCLEOTIDE SEQUENCE [LARGE SCALE GENOMIC DNA]</scope>
    <source>
        <strain evidence="2">ATCC 14538 / DSM 43046 / CBS 188.64 / JCM 3121 / NBRC 102363 / NCIMB 12654 / NRRL B-3342 / UNCC 431</strain>
    </source>
</reference>
<dbReference type="Proteomes" id="UP000007882">
    <property type="component" value="Chromosome"/>
</dbReference>
<dbReference type="SUPFAM" id="SSF53850">
    <property type="entry name" value="Periplasmic binding protein-like II"/>
    <property type="match status" value="1"/>
</dbReference>
<dbReference type="PATRIC" id="fig|512565.3.peg.7134"/>
<dbReference type="STRING" id="512565.AMIS_71280"/>
<gene>
    <name evidence="1" type="ordered locus">AMIS_71280</name>
</gene>
<dbReference type="HOGENOM" id="CLU_031285_2_3_11"/>
<sequence length="434" mass="46869">MQLSLMEVVMGRSARRVAAVGLVAALALAGCSGQSLENGGDDASGDGQVSLKINFWGDMGLDKLKAKYEAEHTNVKIVLNSGEYNAQHEDLQKKLVAGSGAPDISAVDEGFIVQFRSQADQFVNLLDKGASSYESKYLGWKWQASQSADGKQIGLGTDVGGLAMCYRTDLFKAAGLPTDRESVSKLWPTWDAFIETGKKYTKATGKKFVDSGTNLFNPVLAQQPVGFYDPQEALQMEGGPKVAFDVSMKAIEAGISANLASFQPNWDQGFKKDQFAALACPAWMLGHIQDTAPDQKGKWDIANIPGGGGNWGGSWWTIPKQGKNVDEAYKFVEWLIQPEQQIEVFKTVGNLPSQPALYKDPAVLDYKKEFFTDAPTGQIFAATAENLKPQYLGKKNGPTRVAVENVITRVQQGGLAPAAAWAEAVKEADKASKA</sequence>